<evidence type="ECO:0000313" key="1">
    <source>
        <dbReference type="EMBL" id="GEU54513.1"/>
    </source>
</evidence>
<reference evidence="1" key="1">
    <citation type="journal article" date="2019" name="Sci. Rep.">
        <title>Draft genome of Tanacetum cinerariifolium, the natural source of mosquito coil.</title>
        <authorList>
            <person name="Yamashiro T."/>
            <person name="Shiraishi A."/>
            <person name="Satake H."/>
            <person name="Nakayama K."/>
        </authorList>
    </citation>
    <scope>NUCLEOTIDE SEQUENCE</scope>
</reference>
<dbReference type="EMBL" id="BKCJ010003343">
    <property type="protein sequence ID" value="GEU54513.1"/>
    <property type="molecule type" value="Genomic_DNA"/>
</dbReference>
<gene>
    <name evidence="1" type="ORF">Tci_026491</name>
</gene>
<proteinExistence type="predicted"/>
<dbReference type="AlphaFoldDB" id="A0A6L2KXW7"/>
<name>A0A6L2KXW7_TANCI</name>
<protein>
    <submittedName>
        <fullName evidence="1">Uncharacterized protein</fullName>
    </submittedName>
</protein>
<organism evidence="1">
    <name type="scientific">Tanacetum cinerariifolium</name>
    <name type="common">Dalmatian daisy</name>
    <name type="synonym">Chrysanthemum cinerariifolium</name>
    <dbReference type="NCBI Taxonomy" id="118510"/>
    <lineage>
        <taxon>Eukaryota</taxon>
        <taxon>Viridiplantae</taxon>
        <taxon>Streptophyta</taxon>
        <taxon>Embryophyta</taxon>
        <taxon>Tracheophyta</taxon>
        <taxon>Spermatophyta</taxon>
        <taxon>Magnoliopsida</taxon>
        <taxon>eudicotyledons</taxon>
        <taxon>Gunneridae</taxon>
        <taxon>Pentapetalae</taxon>
        <taxon>asterids</taxon>
        <taxon>campanulids</taxon>
        <taxon>Asterales</taxon>
        <taxon>Asteraceae</taxon>
        <taxon>Asteroideae</taxon>
        <taxon>Anthemideae</taxon>
        <taxon>Anthemidinae</taxon>
        <taxon>Tanacetum</taxon>
    </lineage>
</organism>
<sequence length="73" mass="8422">MQIQTPLDKAPICSIQNQQYDDPEQEKTRNRFCLSVLMEVDTQNYQRARFTSEATIDKINANVSCSNYGLNYA</sequence>
<comment type="caution">
    <text evidence="1">The sequence shown here is derived from an EMBL/GenBank/DDBJ whole genome shotgun (WGS) entry which is preliminary data.</text>
</comment>
<accession>A0A6L2KXW7</accession>